<protein>
    <submittedName>
        <fullName evidence="2">Uncharacterized protein</fullName>
    </submittedName>
</protein>
<proteinExistence type="predicted"/>
<sequence length="178" mass="19784">MAPPSARLCFQVFQRGVPARLLHAVARRQLPHICHGIHVQRDIPGSDVRDAAVSDRCLLRPHRQSALGQQIHRRDDPATGRGHHQKEEGKRLLFEINPFCSSASPQPRIRCQSGEDAGVGGERVRDLLAAVPRLLPVRVPSQASRRFSPCAARVLGLLLARDGQRSTQSPHLLLHERQ</sequence>
<organism evidence="2 3">
    <name type="scientific">Ladona fulva</name>
    <name type="common">Scarce chaser dragonfly</name>
    <name type="synonym">Libellula fulva</name>
    <dbReference type="NCBI Taxonomy" id="123851"/>
    <lineage>
        <taxon>Eukaryota</taxon>
        <taxon>Metazoa</taxon>
        <taxon>Ecdysozoa</taxon>
        <taxon>Arthropoda</taxon>
        <taxon>Hexapoda</taxon>
        <taxon>Insecta</taxon>
        <taxon>Pterygota</taxon>
        <taxon>Palaeoptera</taxon>
        <taxon>Odonata</taxon>
        <taxon>Epiprocta</taxon>
        <taxon>Anisoptera</taxon>
        <taxon>Libelluloidea</taxon>
        <taxon>Libellulidae</taxon>
        <taxon>Ladona</taxon>
    </lineage>
</organism>
<comment type="caution">
    <text evidence="2">The sequence shown here is derived from an EMBL/GenBank/DDBJ whole genome shotgun (WGS) entry which is preliminary data.</text>
</comment>
<feature type="region of interest" description="Disordered" evidence="1">
    <location>
        <begin position="65"/>
        <end position="87"/>
    </location>
</feature>
<dbReference type="Proteomes" id="UP000792457">
    <property type="component" value="Unassembled WGS sequence"/>
</dbReference>
<evidence type="ECO:0000256" key="1">
    <source>
        <dbReference type="SAM" id="MobiDB-lite"/>
    </source>
</evidence>
<keyword evidence="3" id="KW-1185">Reference proteome</keyword>
<dbReference type="AlphaFoldDB" id="A0A8K0KLK5"/>
<accession>A0A8K0KLK5</accession>
<gene>
    <name evidence="2" type="ORF">J437_LFUL013944</name>
</gene>
<name>A0A8K0KLK5_LADFU</name>
<reference evidence="2" key="2">
    <citation type="submission" date="2017-10" db="EMBL/GenBank/DDBJ databases">
        <title>Ladona fulva Genome sequencing and assembly.</title>
        <authorList>
            <person name="Murali S."/>
            <person name="Richards S."/>
            <person name="Bandaranaike D."/>
            <person name="Bellair M."/>
            <person name="Blankenburg K."/>
            <person name="Chao H."/>
            <person name="Dinh H."/>
            <person name="Doddapaneni H."/>
            <person name="Dugan-Rocha S."/>
            <person name="Elkadiri S."/>
            <person name="Gnanaolivu R."/>
            <person name="Hernandez B."/>
            <person name="Skinner E."/>
            <person name="Javaid M."/>
            <person name="Lee S."/>
            <person name="Li M."/>
            <person name="Ming W."/>
            <person name="Munidasa M."/>
            <person name="Muniz J."/>
            <person name="Nguyen L."/>
            <person name="Hughes D."/>
            <person name="Osuji N."/>
            <person name="Pu L.-L."/>
            <person name="Puazo M."/>
            <person name="Qu C."/>
            <person name="Quiroz J."/>
            <person name="Raj R."/>
            <person name="Weissenberger G."/>
            <person name="Xin Y."/>
            <person name="Zou X."/>
            <person name="Han Y."/>
            <person name="Worley K."/>
            <person name="Muzny D."/>
            <person name="Gibbs R."/>
        </authorList>
    </citation>
    <scope>NUCLEOTIDE SEQUENCE</scope>
    <source>
        <strain evidence="2">Sampled in the wild</strain>
    </source>
</reference>
<feature type="non-terminal residue" evidence="2">
    <location>
        <position position="1"/>
    </location>
</feature>
<dbReference type="EMBL" id="KZ308960">
    <property type="protein sequence ID" value="KAG8235860.1"/>
    <property type="molecule type" value="Genomic_DNA"/>
</dbReference>
<evidence type="ECO:0000313" key="2">
    <source>
        <dbReference type="EMBL" id="KAG8235860.1"/>
    </source>
</evidence>
<reference evidence="2" key="1">
    <citation type="submission" date="2013-04" db="EMBL/GenBank/DDBJ databases">
        <authorList>
            <person name="Qu J."/>
            <person name="Murali S.C."/>
            <person name="Bandaranaike D."/>
            <person name="Bellair M."/>
            <person name="Blankenburg K."/>
            <person name="Chao H."/>
            <person name="Dinh H."/>
            <person name="Doddapaneni H."/>
            <person name="Downs B."/>
            <person name="Dugan-Rocha S."/>
            <person name="Elkadiri S."/>
            <person name="Gnanaolivu R.D."/>
            <person name="Hernandez B."/>
            <person name="Javaid M."/>
            <person name="Jayaseelan J.C."/>
            <person name="Lee S."/>
            <person name="Li M."/>
            <person name="Ming W."/>
            <person name="Munidasa M."/>
            <person name="Muniz J."/>
            <person name="Nguyen L."/>
            <person name="Ongeri F."/>
            <person name="Osuji N."/>
            <person name="Pu L.-L."/>
            <person name="Puazo M."/>
            <person name="Qu C."/>
            <person name="Quiroz J."/>
            <person name="Raj R."/>
            <person name="Weissenberger G."/>
            <person name="Xin Y."/>
            <person name="Zou X."/>
            <person name="Han Y."/>
            <person name="Richards S."/>
            <person name="Worley K."/>
            <person name="Muzny D."/>
            <person name="Gibbs R."/>
        </authorList>
    </citation>
    <scope>NUCLEOTIDE SEQUENCE</scope>
    <source>
        <strain evidence="2">Sampled in the wild</strain>
    </source>
</reference>
<evidence type="ECO:0000313" key="3">
    <source>
        <dbReference type="Proteomes" id="UP000792457"/>
    </source>
</evidence>